<keyword evidence="4" id="KW-1185">Reference proteome</keyword>
<evidence type="ECO:0000259" key="2">
    <source>
        <dbReference type="Pfam" id="PF13614"/>
    </source>
</evidence>
<feature type="domain" description="AAA" evidence="2">
    <location>
        <begin position="4"/>
        <end position="176"/>
    </location>
</feature>
<dbReference type="CDD" id="cd02042">
    <property type="entry name" value="ParAB_family"/>
    <property type="match status" value="1"/>
</dbReference>
<dbReference type="InterPro" id="IPR025669">
    <property type="entry name" value="AAA_dom"/>
</dbReference>
<dbReference type="HOGENOM" id="CLU_037612_1_4_0"/>
<dbReference type="SUPFAM" id="SSF52540">
    <property type="entry name" value="P-loop containing nucleoside triphosphate hydrolases"/>
    <property type="match status" value="1"/>
</dbReference>
<dbReference type="Gene3D" id="3.40.50.300">
    <property type="entry name" value="P-loop containing nucleotide triphosphate hydrolases"/>
    <property type="match status" value="1"/>
</dbReference>
<dbReference type="Pfam" id="PF13614">
    <property type="entry name" value="AAA_31"/>
    <property type="match status" value="1"/>
</dbReference>
<dbReference type="FunFam" id="3.40.50.300:FF:000285">
    <property type="entry name" value="Sporulation initiation inhibitor Soj"/>
    <property type="match status" value="1"/>
</dbReference>
<proteinExistence type="inferred from homology"/>
<evidence type="ECO:0000313" key="3">
    <source>
        <dbReference type="EMBL" id="BAJ63213.1"/>
    </source>
</evidence>
<dbReference type="EMBL" id="AP012029">
    <property type="protein sequence ID" value="BAJ63213.1"/>
    <property type="molecule type" value="Genomic_DNA"/>
</dbReference>
<dbReference type="PANTHER" id="PTHR13696:SF69">
    <property type="entry name" value="PLASMID PARTITIONING PROTEIN-RELATED"/>
    <property type="match status" value="1"/>
</dbReference>
<name>E8N449_ANATU</name>
<organism evidence="3 4">
    <name type="scientific">Anaerolinea thermophila (strain DSM 14523 / JCM 11388 / NBRC 100420 / UNI-1)</name>
    <dbReference type="NCBI Taxonomy" id="926569"/>
    <lineage>
        <taxon>Bacteria</taxon>
        <taxon>Bacillati</taxon>
        <taxon>Chloroflexota</taxon>
        <taxon>Anaerolineae</taxon>
        <taxon>Anaerolineales</taxon>
        <taxon>Anaerolineaceae</taxon>
        <taxon>Anaerolinea</taxon>
    </lineage>
</organism>
<dbReference type="InParanoid" id="E8N449"/>
<protein>
    <submittedName>
        <fullName evidence="3">Chromosome partitioning protein ParA</fullName>
    </submittedName>
</protein>
<dbReference type="AlphaFoldDB" id="E8N449"/>
<dbReference type="InterPro" id="IPR050678">
    <property type="entry name" value="DNA_Partitioning_ATPase"/>
</dbReference>
<accession>E8N449</accession>
<evidence type="ECO:0000313" key="4">
    <source>
        <dbReference type="Proteomes" id="UP000008922"/>
    </source>
</evidence>
<dbReference type="OrthoDB" id="9815116at2"/>
<sequence>MAYLIAIANEKGGVAKTTTAVSLGAALVEAGQSVLLVDLDPQANLSMAVGVEPVPSPRSMMSVFQDSGSLHEHVVETGIPGLDIIPAAFDLGMAERFLPIRNGYEALLRRYLRSSSWKYDTILLDCPPFLGALTVNALAAADMLIMPTQAEYFSVSALRTMMGLIRKVRNEHNPQLLYRLLLTMYDRRNRIHRTLAEQLRVTFGNGVLETVIEVDTRLRESAIAGLPIIYHSPHSRSALQYRALSQEILAYVKETSAEPA</sequence>
<dbReference type="eggNOG" id="COG1192">
    <property type="taxonomic scope" value="Bacteria"/>
</dbReference>
<dbReference type="Proteomes" id="UP000008922">
    <property type="component" value="Chromosome"/>
</dbReference>
<evidence type="ECO:0000256" key="1">
    <source>
        <dbReference type="ARBA" id="ARBA00006976"/>
    </source>
</evidence>
<dbReference type="RefSeq" id="WP_013559601.1">
    <property type="nucleotide sequence ID" value="NC_014960.1"/>
</dbReference>
<comment type="similarity">
    <text evidence="1">Belongs to the ParA family.</text>
</comment>
<dbReference type="KEGG" id="atm:ANT_11790"/>
<dbReference type="InterPro" id="IPR027417">
    <property type="entry name" value="P-loop_NTPase"/>
</dbReference>
<reference evidence="3 4" key="1">
    <citation type="submission" date="2010-12" db="EMBL/GenBank/DDBJ databases">
        <title>Whole genome sequence of Anaerolinea thermophila UNI-1.</title>
        <authorList>
            <person name="Narita-Yamada S."/>
            <person name="Kishi E."/>
            <person name="Watanabe Y."/>
            <person name="Takasaki K."/>
            <person name="Ankai A."/>
            <person name="Oguchi A."/>
            <person name="Fukui S."/>
            <person name="Takahashi M."/>
            <person name="Yashiro I."/>
            <person name="Hosoyama A."/>
            <person name="Sekiguchi Y."/>
            <person name="Hanada S."/>
            <person name="Fujita N."/>
        </authorList>
    </citation>
    <scope>NUCLEOTIDE SEQUENCE [LARGE SCALE GENOMIC DNA]</scope>
    <source>
        <strain evidence="4">DSM 14523 / JCM 11388 / NBRC 100420 / UNI-1</strain>
    </source>
</reference>
<dbReference type="STRING" id="926569.ANT_11790"/>
<gene>
    <name evidence="3" type="primary">parA</name>
    <name evidence="3" type="ordered locus">ANT_11790</name>
</gene>
<dbReference type="PANTHER" id="PTHR13696">
    <property type="entry name" value="P-LOOP CONTAINING NUCLEOSIDE TRIPHOSPHATE HYDROLASE"/>
    <property type="match status" value="1"/>
</dbReference>